<dbReference type="GO" id="GO:0016491">
    <property type="term" value="F:oxidoreductase activity"/>
    <property type="evidence" value="ECO:0007669"/>
    <property type="project" value="UniProtKB-KW"/>
</dbReference>
<evidence type="ECO:0000313" key="6">
    <source>
        <dbReference type="Proteomes" id="UP001207528"/>
    </source>
</evidence>
<dbReference type="AlphaFoldDB" id="A0AAW5SQJ9"/>
<proteinExistence type="inferred from homology"/>
<sequence>MSAPGRCVAYRHGRSRWGRFPEGAAVTAINRPLEGRVAFITGAARGQGRAHAVRLAGEGADIIAIDICAPISETITYPMATSEDLAETVRAVEATGRKVLAREVDIRDLAALQQVVADGVEQFGRLDILVANAGVLSWGRIWEMSEEQWDTVIDVNLNGTWRTIRAALPAMIAAGHGGSVIIVSSSAGLKATPGNAHYAASKHGLTALTNALAIEAGEFGIRVNSIHPYSIETPMVEKDAMMAIFAKHPSYLHSFAPMPYNPLDEENKGLQGFMEPEEVADVVAWLAGDGSKTLSGSQIAVDRGAMKH</sequence>
<dbReference type="FunFam" id="3.40.50.720:FF:000084">
    <property type="entry name" value="Short-chain dehydrogenase reductase"/>
    <property type="match status" value="1"/>
</dbReference>
<reference evidence="5" key="1">
    <citation type="submission" date="2020-07" db="EMBL/GenBank/DDBJ databases">
        <authorList>
            <person name="Pettersson B.M.F."/>
            <person name="Behra P.R.K."/>
            <person name="Ramesh M."/>
            <person name="Das S."/>
            <person name="Dasgupta S."/>
            <person name="Kirsebom L.A."/>
        </authorList>
    </citation>
    <scope>NUCLEOTIDE SEQUENCE</scope>
    <source>
        <strain evidence="5">DSM 44203</strain>
    </source>
</reference>
<comment type="similarity">
    <text evidence="1 4">Belongs to the short-chain dehydrogenases/reductases (SDR) family.</text>
</comment>
<dbReference type="Pfam" id="PF00106">
    <property type="entry name" value="adh_short"/>
    <property type="match status" value="1"/>
</dbReference>
<evidence type="ECO:0000313" key="5">
    <source>
        <dbReference type="EMBL" id="MCV7025875.1"/>
    </source>
</evidence>
<accession>A0AAW5SQJ9</accession>
<keyword evidence="3" id="KW-0520">NAD</keyword>
<evidence type="ECO:0000256" key="2">
    <source>
        <dbReference type="ARBA" id="ARBA00023002"/>
    </source>
</evidence>
<dbReference type="PANTHER" id="PTHR24321:SF8">
    <property type="entry name" value="ESTRADIOL 17-BETA-DEHYDROGENASE 8-RELATED"/>
    <property type="match status" value="1"/>
</dbReference>
<reference evidence="5" key="2">
    <citation type="journal article" date="2022" name="BMC Genomics">
        <title>Comparative genome analysis of mycobacteria focusing on tRNA and non-coding RNA.</title>
        <authorList>
            <person name="Behra P.R.K."/>
            <person name="Pettersson B.M.F."/>
            <person name="Ramesh M."/>
            <person name="Das S."/>
            <person name="Dasgupta S."/>
            <person name="Kirsebom L.A."/>
        </authorList>
    </citation>
    <scope>NUCLEOTIDE SEQUENCE</scope>
    <source>
        <strain evidence="5">DSM 44203</strain>
    </source>
</reference>
<dbReference type="NCBIfam" id="TIGR03971">
    <property type="entry name" value="SDR_subfam_1"/>
    <property type="match status" value="1"/>
</dbReference>
<dbReference type="CDD" id="cd05233">
    <property type="entry name" value="SDR_c"/>
    <property type="match status" value="1"/>
</dbReference>
<name>A0AAW5SQJ9_MYCNV</name>
<dbReference type="PRINTS" id="PR00081">
    <property type="entry name" value="GDHRDH"/>
</dbReference>
<dbReference type="InterPro" id="IPR036291">
    <property type="entry name" value="NAD(P)-bd_dom_sf"/>
</dbReference>
<organism evidence="5 6">
    <name type="scientific">Mycolicibacterium novocastrense</name>
    <name type="common">Mycobacterium novocastrense</name>
    <dbReference type="NCBI Taxonomy" id="59813"/>
    <lineage>
        <taxon>Bacteria</taxon>
        <taxon>Bacillati</taxon>
        <taxon>Actinomycetota</taxon>
        <taxon>Actinomycetes</taxon>
        <taxon>Mycobacteriales</taxon>
        <taxon>Mycobacteriaceae</taxon>
        <taxon>Mycolicibacterium</taxon>
    </lineage>
</organism>
<evidence type="ECO:0000256" key="3">
    <source>
        <dbReference type="ARBA" id="ARBA00023027"/>
    </source>
</evidence>
<dbReference type="InterPro" id="IPR002347">
    <property type="entry name" value="SDR_fam"/>
</dbReference>
<evidence type="ECO:0000256" key="4">
    <source>
        <dbReference type="RuleBase" id="RU000363"/>
    </source>
</evidence>
<dbReference type="PRINTS" id="PR00080">
    <property type="entry name" value="SDRFAMILY"/>
</dbReference>
<evidence type="ECO:0000256" key="1">
    <source>
        <dbReference type="ARBA" id="ARBA00006484"/>
    </source>
</evidence>
<dbReference type="Gene3D" id="3.40.50.720">
    <property type="entry name" value="NAD(P)-binding Rossmann-like Domain"/>
    <property type="match status" value="1"/>
</dbReference>
<dbReference type="PROSITE" id="PS00061">
    <property type="entry name" value="ADH_SHORT"/>
    <property type="match status" value="1"/>
</dbReference>
<dbReference type="Proteomes" id="UP001207528">
    <property type="component" value="Unassembled WGS sequence"/>
</dbReference>
<dbReference type="InterPro" id="IPR023985">
    <property type="entry name" value="SDR_subfam_1"/>
</dbReference>
<dbReference type="SUPFAM" id="SSF51735">
    <property type="entry name" value="NAD(P)-binding Rossmann-fold domains"/>
    <property type="match status" value="1"/>
</dbReference>
<keyword evidence="2" id="KW-0560">Oxidoreductase</keyword>
<dbReference type="PANTHER" id="PTHR24321">
    <property type="entry name" value="DEHYDROGENASES, SHORT CHAIN"/>
    <property type="match status" value="1"/>
</dbReference>
<dbReference type="EMBL" id="JACKTI010000057">
    <property type="protein sequence ID" value="MCV7025875.1"/>
    <property type="molecule type" value="Genomic_DNA"/>
</dbReference>
<dbReference type="InterPro" id="IPR020904">
    <property type="entry name" value="Sc_DH/Rdtase_CS"/>
</dbReference>
<protein>
    <submittedName>
        <fullName evidence="5">Mycofactocin-coupled SDR family oxidoreductase</fullName>
    </submittedName>
</protein>
<gene>
    <name evidence="5" type="ORF">H7I77_21400</name>
</gene>
<dbReference type="NCBIfam" id="NF009467">
    <property type="entry name" value="PRK12826.1-3"/>
    <property type="match status" value="1"/>
</dbReference>
<comment type="caution">
    <text evidence="5">The sequence shown here is derived from an EMBL/GenBank/DDBJ whole genome shotgun (WGS) entry which is preliminary data.</text>
</comment>